<accession>X1PGE5</accession>
<comment type="caution">
    <text evidence="2">The sequence shown here is derived from an EMBL/GenBank/DDBJ whole genome shotgun (WGS) entry which is preliminary data.</text>
</comment>
<dbReference type="CDD" id="cd01045">
    <property type="entry name" value="Ferritin_like_AB"/>
    <property type="match status" value="1"/>
</dbReference>
<dbReference type="Gene3D" id="1.20.1260.10">
    <property type="match status" value="1"/>
</dbReference>
<gene>
    <name evidence="2" type="ORF">S06H3_44677</name>
</gene>
<evidence type="ECO:0000313" key="2">
    <source>
        <dbReference type="EMBL" id="GAI41541.1"/>
    </source>
</evidence>
<dbReference type="PANTHER" id="PTHR33531">
    <property type="entry name" value="RUBRERYTHRIN SUBFAMILY"/>
    <property type="match status" value="1"/>
</dbReference>
<dbReference type="Pfam" id="PF02915">
    <property type="entry name" value="Rubrerythrin"/>
    <property type="match status" value="1"/>
</dbReference>
<sequence length="181" mass="21119">RPEFALVTEQDKTLEALQIAIQMEIDGKEYYLRASQESSNELGKKLLQSLATEEDTHRQKFEEIYKVMRSKKAWPTTDFQPDGGKRLRTIFARETEEMGSNIETLATELDAIQTAMDMENKTFDFYKSQGRNATYDTEREFYEALAIEEREHHIVLLDYYEYLNDPAGWFVNKEHPSLDGG</sequence>
<dbReference type="GO" id="GO:0046872">
    <property type="term" value="F:metal ion binding"/>
    <property type="evidence" value="ECO:0007669"/>
    <property type="project" value="InterPro"/>
</dbReference>
<reference evidence="2" key="1">
    <citation type="journal article" date="2014" name="Front. Microbiol.">
        <title>High frequency of phylogenetically diverse reductive dehalogenase-homologous genes in deep subseafloor sedimentary metagenomes.</title>
        <authorList>
            <person name="Kawai M."/>
            <person name="Futagami T."/>
            <person name="Toyoda A."/>
            <person name="Takaki Y."/>
            <person name="Nishi S."/>
            <person name="Hori S."/>
            <person name="Arai W."/>
            <person name="Tsubouchi T."/>
            <person name="Morono Y."/>
            <person name="Uchiyama I."/>
            <person name="Ito T."/>
            <person name="Fujiyama A."/>
            <person name="Inagaki F."/>
            <person name="Takami H."/>
        </authorList>
    </citation>
    <scope>NUCLEOTIDE SEQUENCE</scope>
    <source>
        <strain evidence="2">Expedition CK06-06</strain>
    </source>
</reference>
<dbReference type="EMBL" id="BARV01027813">
    <property type="protein sequence ID" value="GAI41541.1"/>
    <property type="molecule type" value="Genomic_DNA"/>
</dbReference>
<proteinExistence type="predicted"/>
<dbReference type="AlphaFoldDB" id="X1PGE5"/>
<evidence type="ECO:0000259" key="1">
    <source>
        <dbReference type="Pfam" id="PF02915"/>
    </source>
</evidence>
<feature type="non-terminal residue" evidence="2">
    <location>
        <position position="1"/>
    </location>
</feature>
<dbReference type="SUPFAM" id="SSF47240">
    <property type="entry name" value="Ferritin-like"/>
    <property type="match status" value="1"/>
</dbReference>
<dbReference type="InterPro" id="IPR003251">
    <property type="entry name" value="Rr_diiron-bd_dom"/>
</dbReference>
<dbReference type="PANTHER" id="PTHR33531:SF7">
    <property type="entry name" value="HYPOTHETICAL MEMBRANE PROTEIN, CONSERVED"/>
    <property type="match status" value="1"/>
</dbReference>
<dbReference type="InterPro" id="IPR012347">
    <property type="entry name" value="Ferritin-like"/>
</dbReference>
<protein>
    <recommendedName>
        <fullName evidence="1">Rubrerythrin diiron-binding domain-containing protein</fullName>
    </recommendedName>
</protein>
<organism evidence="2">
    <name type="scientific">marine sediment metagenome</name>
    <dbReference type="NCBI Taxonomy" id="412755"/>
    <lineage>
        <taxon>unclassified sequences</taxon>
        <taxon>metagenomes</taxon>
        <taxon>ecological metagenomes</taxon>
    </lineage>
</organism>
<dbReference type="InterPro" id="IPR009078">
    <property type="entry name" value="Ferritin-like_SF"/>
</dbReference>
<feature type="domain" description="Rubrerythrin diiron-binding" evidence="1">
    <location>
        <begin position="15"/>
        <end position="154"/>
    </location>
</feature>
<dbReference type="GO" id="GO:0016491">
    <property type="term" value="F:oxidoreductase activity"/>
    <property type="evidence" value="ECO:0007669"/>
    <property type="project" value="InterPro"/>
</dbReference>
<name>X1PGE5_9ZZZZ</name>